<accession>U5DJE1</accession>
<sequence>MYAHLPAGQLSFEDFYLPFSGKLSAHNRWVKLAALMPWEDLEGDYACQFDAALGAPAKPFRMAL</sequence>
<proteinExistence type="predicted"/>
<dbReference type="STRING" id="582515.KR51_00037450"/>
<feature type="non-terminal residue" evidence="1">
    <location>
        <position position="64"/>
    </location>
</feature>
<comment type="caution">
    <text evidence="1">The sequence shown here is derived from an EMBL/GenBank/DDBJ whole genome shotgun (WGS) entry which is preliminary data.</text>
</comment>
<reference evidence="1 2" key="1">
    <citation type="submission" date="2013-05" db="EMBL/GenBank/DDBJ databases">
        <title>Draft genome sequence of Rubidibacter lacunae KORDI 51-2.</title>
        <authorList>
            <person name="Choi D.H."/>
            <person name="Noh J.H."/>
            <person name="Kwon K.-K."/>
            <person name="Lee J.-H."/>
            <person name="Ryu J.-Y."/>
        </authorList>
    </citation>
    <scope>NUCLEOTIDE SEQUENCE [LARGE SCALE GENOMIC DNA]</scope>
    <source>
        <strain evidence="1 2">KORDI 51-2</strain>
    </source>
</reference>
<organism evidence="1 2">
    <name type="scientific">Rubidibacter lacunae KORDI 51-2</name>
    <dbReference type="NCBI Taxonomy" id="582515"/>
    <lineage>
        <taxon>Bacteria</taxon>
        <taxon>Bacillati</taxon>
        <taxon>Cyanobacteriota</taxon>
        <taxon>Cyanophyceae</taxon>
        <taxon>Oscillatoriophycideae</taxon>
        <taxon>Chroococcales</taxon>
        <taxon>Aphanothecaceae</taxon>
        <taxon>Rubidibacter</taxon>
    </lineage>
</organism>
<name>U5DJE1_9CHRO</name>
<dbReference type="AlphaFoldDB" id="U5DJE1"/>
<dbReference type="InParanoid" id="U5DJE1"/>
<evidence type="ECO:0000313" key="1">
    <source>
        <dbReference type="EMBL" id="ERN39805.1"/>
    </source>
</evidence>
<evidence type="ECO:0000313" key="2">
    <source>
        <dbReference type="Proteomes" id="UP000016960"/>
    </source>
</evidence>
<dbReference type="eggNOG" id="COG3039">
    <property type="taxonomic scope" value="Bacteria"/>
</dbReference>
<protein>
    <submittedName>
        <fullName evidence="1">Uncharacterized protein</fullName>
    </submittedName>
</protein>
<dbReference type="EMBL" id="ASSJ01000096">
    <property type="protein sequence ID" value="ERN39805.1"/>
    <property type="molecule type" value="Genomic_DNA"/>
</dbReference>
<gene>
    <name evidence="1" type="ORF">KR51_00037450</name>
</gene>
<dbReference type="Proteomes" id="UP000016960">
    <property type="component" value="Unassembled WGS sequence"/>
</dbReference>
<keyword evidence="2" id="KW-1185">Reference proteome</keyword>